<dbReference type="InterPro" id="IPR006016">
    <property type="entry name" value="UspA"/>
</dbReference>
<name>A0A4Q1KXQ2_9CELL</name>
<proteinExistence type="inferred from homology"/>
<comment type="similarity">
    <text evidence="1">Belongs to the universal stress protein A family.</text>
</comment>
<dbReference type="OrthoDB" id="4931198at2"/>
<evidence type="ECO:0000313" key="4">
    <source>
        <dbReference type="EMBL" id="RXR24754.1"/>
    </source>
</evidence>
<protein>
    <submittedName>
        <fullName evidence="5">Universal stress protein</fullName>
    </submittedName>
</protein>
<comment type="caution">
    <text evidence="5">The sequence shown here is derived from an EMBL/GenBank/DDBJ whole genome shotgun (WGS) entry which is preliminary data.</text>
</comment>
<dbReference type="Proteomes" id="UP000290517">
    <property type="component" value="Unassembled WGS sequence"/>
</dbReference>
<evidence type="ECO:0000256" key="1">
    <source>
        <dbReference type="ARBA" id="ARBA00008791"/>
    </source>
</evidence>
<gene>
    <name evidence="4" type="ORF">EQW73_12990</name>
    <name evidence="5" type="ORF">EQW78_07590</name>
</gene>
<organism evidence="5 6">
    <name type="scientific">Oerskovia turbata</name>
    <dbReference type="NCBI Taxonomy" id="1713"/>
    <lineage>
        <taxon>Bacteria</taxon>
        <taxon>Bacillati</taxon>
        <taxon>Actinomycetota</taxon>
        <taxon>Actinomycetes</taxon>
        <taxon>Micrococcales</taxon>
        <taxon>Cellulomonadaceae</taxon>
        <taxon>Oerskovia</taxon>
    </lineage>
</organism>
<dbReference type="STRING" id="1713.GCA_000718325_01925"/>
<dbReference type="PRINTS" id="PR01438">
    <property type="entry name" value="UNVRSLSTRESS"/>
</dbReference>
<reference evidence="6 7" key="1">
    <citation type="submission" date="2019-01" db="EMBL/GenBank/DDBJ databases">
        <title>Oerskovia turbata Genome sequencing and assembly.</title>
        <authorList>
            <person name="Dou T."/>
        </authorList>
    </citation>
    <scope>NUCLEOTIDE SEQUENCE [LARGE SCALE GENOMIC DNA]</scope>
    <source>
        <strain evidence="5 6">JCM12123</strain>
        <strain evidence="4 7">JCM3160</strain>
    </source>
</reference>
<feature type="region of interest" description="Disordered" evidence="2">
    <location>
        <begin position="1"/>
        <end position="31"/>
    </location>
</feature>
<dbReference type="PANTHER" id="PTHR46553:SF3">
    <property type="entry name" value="ADENINE NUCLEOTIDE ALPHA HYDROLASES-LIKE SUPERFAMILY PROTEIN"/>
    <property type="match status" value="1"/>
</dbReference>
<dbReference type="PANTHER" id="PTHR46553">
    <property type="entry name" value="ADENINE NUCLEOTIDE ALPHA HYDROLASES-LIKE SUPERFAMILY PROTEIN"/>
    <property type="match status" value="1"/>
</dbReference>
<dbReference type="Proteomes" id="UP000289805">
    <property type="component" value="Unassembled WGS sequence"/>
</dbReference>
<dbReference type="AlphaFoldDB" id="A0A4Q1KXQ2"/>
<keyword evidence="7" id="KW-1185">Reference proteome</keyword>
<feature type="domain" description="UspA" evidence="3">
    <location>
        <begin position="105"/>
        <end position="243"/>
    </location>
</feature>
<evidence type="ECO:0000313" key="6">
    <source>
        <dbReference type="Proteomes" id="UP000289805"/>
    </source>
</evidence>
<dbReference type="InterPro" id="IPR006015">
    <property type="entry name" value="Universal_stress_UspA"/>
</dbReference>
<evidence type="ECO:0000313" key="5">
    <source>
        <dbReference type="EMBL" id="RXR35042.1"/>
    </source>
</evidence>
<accession>A0A4Q1KXQ2</accession>
<dbReference type="Pfam" id="PF00582">
    <property type="entry name" value="Usp"/>
    <property type="match status" value="2"/>
</dbReference>
<evidence type="ECO:0000256" key="2">
    <source>
        <dbReference type="SAM" id="MobiDB-lite"/>
    </source>
</evidence>
<sequence>MIRSRRASMTSMSLFLPPGTGRGSSGHGAPAQDITSVLRRARARWPLDRQPLDPVRTGCPTNAAGQDWGQGPVRWIIVHRLLRSEHRAGPRIASCGGTSAMSGTRVVVGVDGSTSSRSALVWAAHEARLRDVPLLVVHSRFRPVYDPIFAGGFYLPPIAADSDGTDDVLRVASEVVEQIEPGLDVEVSARPGPAALALSDAAAEGAGLVVVGSRGLGAFGAVFLGSVSVQLAAQAPVPVVVVPAESKFSTVGPVVVGVDGSPASNVALVEAADEAARRHTPLDVVVAYTVPADPLVTSLTPSVDEFRTAFRLRAQEAAAAAAEKVRRINQTLAVRTQVVEGPPAREIARAAVAASLVVVGSRGYGELRGPVLGSVSQGVLRHARWPVLVTHSR</sequence>
<dbReference type="SUPFAM" id="SSF52402">
    <property type="entry name" value="Adenine nucleotide alpha hydrolases-like"/>
    <property type="match status" value="2"/>
</dbReference>
<dbReference type="EMBL" id="SDJR01000008">
    <property type="protein sequence ID" value="RXR24754.1"/>
    <property type="molecule type" value="Genomic_DNA"/>
</dbReference>
<dbReference type="Gene3D" id="3.40.50.620">
    <property type="entry name" value="HUPs"/>
    <property type="match status" value="2"/>
</dbReference>
<dbReference type="InterPro" id="IPR014729">
    <property type="entry name" value="Rossmann-like_a/b/a_fold"/>
</dbReference>
<evidence type="ECO:0000313" key="7">
    <source>
        <dbReference type="Proteomes" id="UP000290517"/>
    </source>
</evidence>
<evidence type="ECO:0000259" key="3">
    <source>
        <dbReference type="Pfam" id="PF00582"/>
    </source>
</evidence>
<dbReference type="EMBL" id="SDJQ01000009">
    <property type="protein sequence ID" value="RXR35042.1"/>
    <property type="molecule type" value="Genomic_DNA"/>
</dbReference>
<feature type="domain" description="UspA" evidence="3">
    <location>
        <begin position="253"/>
        <end position="391"/>
    </location>
</feature>